<evidence type="ECO:0000256" key="1">
    <source>
        <dbReference type="ARBA" id="ARBA00022670"/>
    </source>
</evidence>
<feature type="domain" description="MPN" evidence="6">
    <location>
        <begin position="5"/>
        <end position="147"/>
    </location>
</feature>
<dbReference type="CDD" id="cd08070">
    <property type="entry name" value="MPN_like"/>
    <property type="match status" value="1"/>
</dbReference>
<comment type="caution">
    <text evidence="7">The sequence shown here is derived from an EMBL/GenBank/DDBJ whole genome shotgun (WGS) entry which is preliminary data.</text>
</comment>
<dbReference type="Proteomes" id="UP001276150">
    <property type="component" value="Unassembled WGS sequence"/>
</dbReference>
<keyword evidence="8" id="KW-1185">Reference proteome</keyword>
<keyword evidence="5" id="KW-0482">Metalloprotease</keyword>
<evidence type="ECO:0000256" key="2">
    <source>
        <dbReference type="ARBA" id="ARBA00022723"/>
    </source>
</evidence>
<evidence type="ECO:0000259" key="6">
    <source>
        <dbReference type="PROSITE" id="PS50249"/>
    </source>
</evidence>
<dbReference type="InterPro" id="IPR000555">
    <property type="entry name" value="JAMM/MPN+_dom"/>
</dbReference>
<gene>
    <name evidence="7" type="ORF">ORD21_11850</name>
</gene>
<dbReference type="PROSITE" id="PS50249">
    <property type="entry name" value="MPN"/>
    <property type="match status" value="1"/>
</dbReference>
<accession>A0ABU4DS74</accession>
<dbReference type="InterPro" id="IPR028090">
    <property type="entry name" value="JAB_dom_prok"/>
</dbReference>
<keyword evidence="3" id="KW-0378">Hydrolase</keyword>
<keyword evidence="2" id="KW-0479">Metal-binding</keyword>
<sequence length="147" mass="15899">MRGVSLILPAVLADALWAHAVRESPRECVGALGGTGRTAENWNEEEARAVALYPLPNVAARPVSDYLADPIHLLWALKAMRTDGLALVALYHSHPHGPARPSPTDLRLAAYPVPYVIADVQRRVLRAYSLPQGTAVQVIVEGAEEHS</sequence>
<proteinExistence type="predicted"/>
<protein>
    <submittedName>
        <fullName evidence="7">M67 family metallopeptidase</fullName>
    </submittedName>
</protein>
<dbReference type="EMBL" id="JAPMIV010000022">
    <property type="protein sequence ID" value="MDV6375282.1"/>
    <property type="molecule type" value="Genomic_DNA"/>
</dbReference>
<organism evidence="7 8">
    <name type="scientific">Deinococcus arenicola</name>
    <dbReference type="NCBI Taxonomy" id="2994950"/>
    <lineage>
        <taxon>Bacteria</taxon>
        <taxon>Thermotogati</taxon>
        <taxon>Deinococcota</taxon>
        <taxon>Deinococci</taxon>
        <taxon>Deinococcales</taxon>
        <taxon>Deinococcaceae</taxon>
        <taxon>Deinococcus</taxon>
    </lineage>
</organism>
<dbReference type="SUPFAM" id="SSF102712">
    <property type="entry name" value="JAB1/MPN domain"/>
    <property type="match status" value="1"/>
</dbReference>
<evidence type="ECO:0000256" key="4">
    <source>
        <dbReference type="ARBA" id="ARBA00022833"/>
    </source>
</evidence>
<dbReference type="InterPro" id="IPR037518">
    <property type="entry name" value="MPN"/>
</dbReference>
<dbReference type="PANTHER" id="PTHR34858:SF1">
    <property type="entry name" value="CYSO-CYSTEINE PEPTIDASE"/>
    <property type="match status" value="1"/>
</dbReference>
<evidence type="ECO:0000313" key="8">
    <source>
        <dbReference type="Proteomes" id="UP001276150"/>
    </source>
</evidence>
<keyword evidence="4" id="KW-0862">Zinc</keyword>
<evidence type="ECO:0000256" key="3">
    <source>
        <dbReference type="ARBA" id="ARBA00022801"/>
    </source>
</evidence>
<dbReference type="Gene3D" id="3.40.140.10">
    <property type="entry name" value="Cytidine Deaminase, domain 2"/>
    <property type="match status" value="1"/>
</dbReference>
<dbReference type="SMART" id="SM00232">
    <property type="entry name" value="JAB_MPN"/>
    <property type="match status" value="1"/>
</dbReference>
<dbReference type="PANTHER" id="PTHR34858">
    <property type="entry name" value="CYSO-CYSTEINE PEPTIDASE"/>
    <property type="match status" value="1"/>
</dbReference>
<evidence type="ECO:0000313" key="7">
    <source>
        <dbReference type="EMBL" id="MDV6375282.1"/>
    </source>
</evidence>
<name>A0ABU4DS74_9DEIO</name>
<keyword evidence="1" id="KW-0645">Protease</keyword>
<dbReference type="Pfam" id="PF14464">
    <property type="entry name" value="Prok-JAB"/>
    <property type="match status" value="1"/>
</dbReference>
<dbReference type="RefSeq" id="WP_317640616.1">
    <property type="nucleotide sequence ID" value="NZ_JAPMIV010000022.1"/>
</dbReference>
<reference evidence="7 8" key="1">
    <citation type="submission" date="2022-11" db="EMBL/GenBank/DDBJ databases">
        <title>Deinococcus ZS9-10, Low Temperature and Draught-tolerating, UV-resistant Bacteria from Continental Antarctica.</title>
        <authorList>
            <person name="Cheng L."/>
        </authorList>
    </citation>
    <scope>NUCLEOTIDE SEQUENCE [LARGE SCALE GENOMIC DNA]</scope>
    <source>
        <strain evidence="7 8">ZS9-10</strain>
    </source>
</reference>
<evidence type="ECO:0000256" key="5">
    <source>
        <dbReference type="ARBA" id="ARBA00023049"/>
    </source>
</evidence>
<dbReference type="InterPro" id="IPR051929">
    <property type="entry name" value="VirAsm_ModProt"/>
</dbReference>